<evidence type="ECO:0000313" key="9">
    <source>
        <dbReference type="EMBL" id="RFU25815.1"/>
    </source>
</evidence>
<dbReference type="Pfam" id="PF00394">
    <property type="entry name" value="Cu-oxidase"/>
    <property type="match status" value="1"/>
</dbReference>
<evidence type="ECO:0000313" key="10">
    <source>
        <dbReference type="Proteomes" id="UP000258309"/>
    </source>
</evidence>
<evidence type="ECO:0008006" key="11">
    <source>
        <dbReference type="Google" id="ProtNLM"/>
    </source>
</evidence>
<keyword evidence="4" id="KW-0186">Copper</keyword>
<dbReference type="PROSITE" id="PS00079">
    <property type="entry name" value="MULTICOPPER_OXIDASE1"/>
    <property type="match status" value="1"/>
</dbReference>
<feature type="domain" description="Plastocyanin-like" evidence="7">
    <location>
        <begin position="416"/>
        <end position="537"/>
    </location>
</feature>
<evidence type="ECO:0000256" key="2">
    <source>
        <dbReference type="ARBA" id="ARBA00022723"/>
    </source>
</evidence>
<evidence type="ECO:0000256" key="1">
    <source>
        <dbReference type="ARBA" id="ARBA00010609"/>
    </source>
</evidence>
<feature type="non-terminal residue" evidence="9">
    <location>
        <position position="1"/>
    </location>
</feature>
<feature type="non-terminal residue" evidence="9">
    <location>
        <position position="571"/>
    </location>
</feature>
<feature type="domain" description="Plastocyanin-like" evidence="6">
    <location>
        <begin position="177"/>
        <end position="339"/>
    </location>
</feature>
<dbReference type="AlphaFoldDB" id="A0A3E2GXD5"/>
<keyword evidence="3" id="KW-0560">Oxidoreductase</keyword>
<evidence type="ECO:0000259" key="7">
    <source>
        <dbReference type="Pfam" id="PF07731"/>
    </source>
</evidence>
<reference evidence="9 10" key="1">
    <citation type="submission" date="2018-05" db="EMBL/GenBank/DDBJ databases">
        <title>Draft genome sequence of Scytalidium lignicola DSM 105466, a ubiquitous saprotrophic fungus.</title>
        <authorList>
            <person name="Buettner E."/>
            <person name="Gebauer A.M."/>
            <person name="Hofrichter M."/>
            <person name="Liers C."/>
            <person name="Kellner H."/>
        </authorList>
    </citation>
    <scope>NUCLEOTIDE SEQUENCE [LARGE SCALE GENOMIC DNA]</scope>
    <source>
        <strain evidence="9 10">DSM 105466</strain>
    </source>
</reference>
<organism evidence="9 10">
    <name type="scientific">Scytalidium lignicola</name>
    <name type="common">Hyphomycete</name>
    <dbReference type="NCBI Taxonomy" id="5539"/>
    <lineage>
        <taxon>Eukaryota</taxon>
        <taxon>Fungi</taxon>
        <taxon>Dikarya</taxon>
        <taxon>Ascomycota</taxon>
        <taxon>Pezizomycotina</taxon>
        <taxon>Leotiomycetes</taxon>
        <taxon>Leotiomycetes incertae sedis</taxon>
        <taxon>Scytalidium</taxon>
    </lineage>
</organism>
<dbReference type="Proteomes" id="UP000258309">
    <property type="component" value="Unassembled WGS sequence"/>
</dbReference>
<comment type="similarity">
    <text evidence="1">Belongs to the multicopper oxidase family.</text>
</comment>
<sequence length="571" mass="62615">MRFTSFIALFFSSLAAAQTDYPELPTNFLLTANPVTPLPQGFPWGAKTANNTNPYPPNTGVIRNYDFTIKREKKAPDGYLKNVLVINGQFPGPLIEANWGDTIQVTVHNQIANPPEGTALHWHGILQKSSHFTYSFIADLYGTSWYHSHYSAQYAGGLLGPMIIHGPETVTYDIDKGPIILSDWFHTEYLKLVENVVGTNIATVAPLSDSNLIQGRNNYDCSIPVAAGDMTSCKSNAGITNFRFSPGKVHRLRLINAGAEGIQKFSLDGHNMTVIANDFVPIVPYETQVVTLGIGQRSDVLITGLPGATGSYTMRSSIASIPCSFSSNPDATAIVYYKHEALALGTPNSTAWPAWTNSVANSCINDDLTETTPWYPITPDPDPPTTQDIDIEFGQNATGHWVWTMNNVSFRANYNNPILLLSNLGNNSYPNDPQWNVYNFGSNSSIRIYITNPGFLAHPIHLHGHNMFVLDVGDGTWDGSTVVNPENPQRRDVQILPAGGYLVLQLTADNPGAWPLHCHIAWHVSAGLYVTVLERPDNIAKLTLPSIMAQTCRDWSAFTNVTVVNQIDSGL</sequence>
<dbReference type="Pfam" id="PF07731">
    <property type="entry name" value="Cu-oxidase_2"/>
    <property type="match status" value="1"/>
</dbReference>
<dbReference type="InterPro" id="IPR008972">
    <property type="entry name" value="Cupredoxin"/>
</dbReference>
<evidence type="ECO:0000256" key="5">
    <source>
        <dbReference type="SAM" id="SignalP"/>
    </source>
</evidence>
<evidence type="ECO:0000259" key="8">
    <source>
        <dbReference type="Pfam" id="PF07732"/>
    </source>
</evidence>
<dbReference type="InterPro" id="IPR033138">
    <property type="entry name" value="Cu_oxidase_CS"/>
</dbReference>
<dbReference type="InterPro" id="IPR001117">
    <property type="entry name" value="Cu-oxidase_2nd"/>
</dbReference>
<feature type="signal peptide" evidence="5">
    <location>
        <begin position="1"/>
        <end position="17"/>
    </location>
</feature>
<dbReference type="SUPFAM" id="SSF49503">
    <property type="entry name" value="Cupredoxins"/>
    <property type="match status" value="3"/>
</dbReference>
<dbReference type="PROSITE" id="PS00080">
    <property type="entry name" value="MULTICOPPER_OXIDASE2"/>
    <property type="match status" value="1"/>
</dbReference>
<dbReference type="STRING" id="5539.A0A3E2GXD5"/>
<dbReference type="OMA" id="DHSKMAM"/>
<name>A0A3E2GXD5_SCYLI</name>
<dbReference type="CDD" id="cd13901">
    <property type="entry name" value="CuRO_3_MaLCC_like"/>
    <property type="match status" value="1"/>
</dbReference>
<dbReference type="EMBL" id="NCSJ02000302">
    <property type="protein sequence ID" value="RFU25815.1"/>
    <property type="molecule type" value="Genomic_DNA"/>
</dbReference>
<dbReference type="Gene3D" id="2.60.40.420">
    <property type="entry name" value="Cupredoxins - blue copper proteins"/>
    <property type="match status" value="3"/>
</dbReference>
<gene>
    <name evidence="9" type="ORF">B7463_g10521</name>
</gene>
<dbReference type="GO" id="GO:0005507">
    <property type="term" value="F:copper ion binding"/>
    <property type="evidence" value="ECO:0007669"/>
    <property type="project" value="InterPro"/>
</dbReference>
<keyword evidence="2" id="KW-0479">Metal-binding</keyword>
<evidence type="ECO:0000256" key="3">
    <source>
        <dbReference type="ARBA" id="ARBA00023002"/>
    </source>
</evidence>
<evidence type="ECO:0000256" key="4">
    <source>
        <dbReference type="ARBA" id="ARBA00023008"/>
    </source>
</evidence>
<dbReference type="InterPro" id="IPR002355">
    <property type="entry name" value="Cu_oxidase_Cu_BS"/>
</dbReference>
<dbReference type="PANTHER" id="PTHR11709">
    <property type="entry name" value="MULTI-COPPER OXIDASE"/>
    <property type="match status" value="1"/>
</dbReference>
<proteinExistence type="inferred from homology"/>
<keyword evidence="10" id="KW-1185">Reference proteome</keyword>
<dbReference type="GO" id="GO:0016491">
    <property type="term" value="F:oxidoreductase activity"/>
    <property type="evidence" value="ECO:0007669"/>
    <property type="project" value="UniProtKB-KW"/>
</dbReference>
<dbReference type="CDD" id="cd13880">
    <property type="entry name" value="CuRO_2_MaLCC_like"/>
    <property type="match status" value="1"/>
</dbReference>
<dbReference type="PANTHER" id="PTHR11709:SF145">
    <property type="entry name" value="LCC1"/>
    <property type="match status" value="1"/>
</dbReference>
<keyword evidence="5" id="KW-0732">Signal</keyword>
<feature type="domain" description="Plastocyanin-like" evidence="8">
    <location>
        <begin position="69"/>
        <end position="168"/>
    </location>
</feature>
<protein>
    <recommendedName>
        <fullName evidence="11">Laccase</fullName>
    </recommendedName>
</protein>
<accession>A0A3E2GXD5</accession>
<dbReference type="OrthoDB" id="2121828at2759"/>
<dbReference type="InterPro" id="IPR045087">
    <property type="entry name" value="Cu-oxidase_fam"/>
</dbReference>
<comment type="caution">
    <text evidence="9">The sequence shown here is derived from an EMBL/GenBank/DDBJ whole genome shotgun (WGS) entry which is preliminary data.</text>
</comment>
<dbReference type="Pfam" id="PF07732">
    <property type="entry name" value="Cu-oxidase_3"/>
    <property type="match status" value="1"/>
</dbReference>
<evidence type="ECO:0000259" key="6">
    <source>
        <dbReference type="Pfam" id="PF00394"/>
    </source>
</evidence>
<feature type="chain" id="PRO_5017583225" description="Laccase" evidence="5">
    <location>
        <begin position="18"/>
        <end position="571"/>
    </location>
</feature>
<dbReference type="InterPro" id="IPR011707">
    <property type="entry name" value="Cu-oxidase-like_N"/>
</dbReference>
<dbReference type="InterPro" id="IPR011706">
    <property type="entry name" value="Cu-oxidase_C"/>
</dbReference>